<dbReference type="InterPro" id="IPR007484">
    <property type="entry name" value="Peptidase_M28"/>
</dbReference>
<feature type="domain" description="Transferrin receptor-like dimerisation" evidence="5">
    <location>
        <begin position="814"/>
        <end position="896"/>
    </location>
</feature>
<evidence type="ECO:0000256" key="3">
    <source>
        <dbReference type="SAM" id="Phobius"/>
    </source>
</evidence>
<dbReference type="OrthoDB" id="5841748at2759"/>
<dbReference type="Pfam" id="PF04253">
    <property type="entry name" value="TFR_dimer"/>
    <property type="match status" value="1"/>
</dbReference>
<dbReference type="SUPFAM" id="SSF47672">
    <property type="entry name" value="Transferrin receptor-like dimerisation domain"/>
    <property type="match status" value="1"/>
</dbReference>
<comment type="similarity">
    <text evidence="1">Belongs to the peptidase M28 family. M28B subfamily.</text>
</comment>
<dbReference type="Pfam" id="PF02225">
    <property type="entry name" value="PA"/>
    <property type="match status" value="1"/>
</dbReference>
<proteinExistence type="inferred from homology"/>
<feature type="domain" description="PA" evidence="4">
    <location>
        <begin position="230"/>
        <end position="297"/>
    </location>
</feature>
<dbReference type="Gene3D" id="1.20.930.40">
    <property type="entry name" value="Transferrin receptor-like, dimerisation domain"/>
    <property type="match status" value="1"/>
</dbReference>
<dbReference type="InterPro" id="IPR039373">
    <property type="entry name" value="Peptidase_M28B"/>
</dbReference>
<dbReference type="EMBL" id="JAFIQS010000005">
    <property type="protein sequence ID" value="KAG5169381.1"/>
    <property type="molecule type" value="Genomic_DNA"/>
</dbReference>
<dbReference type="GO" id="GO:0004180">
    <property type="term" value="F:carboxypeptidase activity"/>
    <property type="evidence" value="ECO:0007669"/>
    <property type="project" value="TreeGrafter"/>
</dbReference>
<dbReference type="InterPro" id="IPR007365">
    <property type="entry name" value="TFR-like_dimer_dom"/>
</dbReference>
<reference evidence="7" key="1">
    <citation type="submission" date="2021-02" db="EMBL/GenBank/DDBJ databases">
        <title>Psilocybe cubensis genome.</title>
        <authorList>
            <person name="Mckernan K.J."/>
            <person name="Crawford S."/>
            <person name="Trippe A."/>
            <person name="Kane L.T."/>
            <person name="Mclaughlin S."/>
        </authorList>
    </citation>
    <scope>NUCLEOTIDE SEQUENCE [LARGE SCALE GENOMIC DNA]</scope>
    <source>
        <strain evidence="7">MGC-MH-2018</strain>
    </source>
</reference>
<keyword evidence="3" id="KW-1133">Transmembrane helix</keyword>
<organism evidence="7">
    <name type="scientific">Psilocybe cubensis</name>
    <name type="common">Psychedelic mushroom</name>
    <name type="synonym">Stropharia cubensis</name>
    <dbReference type="NCBI Taxonomy" id="181762"/>
    <lineage>
        <taxon>Eukaryota</taxon>
        <taxon>Fungi</taxon>
        <taxon>Dikarya</taxon>
        <taxon>Basidiomycota</taxon>
        <taxon>Agaricomycotina</taxon>
        <taxon>Agaricomycetes</taxon>
        <taxon>Agaricomycetidae</taxon>
        <taxon>Agaricales</taxon>
        <taxon>Agaricineae</taxon>
        <taxon>Strophariaceae</taxon>
        <taxon>Psilocybe</taxon>
    </lineage>
</organism>
<evidence type="ECO:0000256" key="2">
    <source>
        <dbReference type="SAM" id="Coils"/>
    </source>
</evidence>
<evidence type="ECO:0000256" key="1">
    <source>
        <dbReference type="ARBA" id="ARBA00005634"/>
    </source>
</evidence>
<dbReference type="InterPro" id="IPR003137">
    <property type="entry name" value="PA_domain"/>
</dbReference>
<dbReference type="Pfam" id="PF04389">
    <property type="entry name" value="Peptidase_M28"/>
    <property type="match status" value="1"/>
</dbReference>
<evidence type="ECO:0000313" key="7">
    <source>
        <dbReference type="EMBL" id="KAG5169381.1"/>
    </source>
</evidence>
<dbReference type="PANTHER" id="PTHR10404">
    <property type="entry name" value="N-ACETYLATED-ALPHA-LINKED ACIDIC DIPEPTIDASE"/>
    <property type="match status" value="1"/>
</dbReference>
<dbReference type="FunFam" id="3.40.630.10:FF:000101">
    <property type="entry name" value="N-acetylated alpha-linked acidic dipeptidase like 1"/>
    <property type="match status" value="1"/>
</dbReference>
<keyword evidence="3" id="KW-0812">Transmembrane</keyword>
<keyword evidence="3" id="KW-0472">Membrane</keyword>
<comment type="caution">
    <text evidence="7">The sequence shown here is derived from an EMBL/GenBank/DDBJ whole genome shotgun (WGS) entry which is preliminary data.</text>
</comment>
<dbReference type="Gene3D" id="3.40.630.10">
    <property type="entry name" value="Zn peptidases"/>
    <property type="match status" value="1"/>
</dbReference>
<feature type="domain" description="Peptidase M28" evidence="6">
    <location>
        <begin position="408"/>
        <end position="538"/>
    </location>
</feature>
<sequence length="904" mass="100241">MDLEKYHIPTKAPDQLLDGVEQNPRAVYKCSQRQQLRKAFAHGAGLLTLLLLVAAVTHTGRSLYSWNRQGSLPHLPRRPLSLKEREELFLSIPTGESALEASRAYATHPHLAGSSEDLLDAKAILHLFQDEFDIPRSPHLPIYDAGSPLSRNATLLLTTSDAPNSPRAWIDTYYPIMNTGVEQALEILDDNGDAIWIADLVEDGDPRDEDAHKYRDTIPPWHGYSADGDVTGQLIYANYGGKEDYDELVAQGTNFTGKIIITRYGVNFRGIKIQGAELLGAAGVLIYSDPRDDGFVTTKNDFPPYPAGPARNPSSIQRGSVQFLSTYPGDPSTPGYPAYLNANRTEAGNIPKIPSLPISWQNAQKLLGEIDDLYTVDASGKKVLSGNASKNNVRLVNRVDTKVTPIWNVMASIPGHIKNEVVLIGCHRDAWVMGAADPTSGTVSLHEIIRAYGALLKKGWKPLRTIVIASWDGEEYGLVGSVEWGEDFGSWISDHVVAYLNVDVSVAGSQFVVFGSPSLAHLIKKTANDVPHPTESGKTLWDALDDEGPYNFQAANLTIDPDYLELHTSEQVSRRAAKTRVMPLGSGSDFTVFLQRLGIASSEQSFAPTLNDAVYHYHSIYDSQSWQERYGDPGFHRHAAVAKHLGLLGLRLTDSIVLPINTTQYALELHEYLDIVEKLLPTLGEKMHEVDFTSLRQSIQQVQEASHQLDEEKADAEEDFKRLLKRMPFPGRRGARCTRRRTSFVRRIADWVKSIFGVPPPTDTELQLLSLRHANSWEEYLEYATDANGEISESFEALLGGHGLPFPIHEFIKAAKRVARSNKALKAFELGFISENGIKNRQWYKHLGVAPGKWLGYGATTLPALTEAIVEEKNTTLIQYEARRLENLLIKLASTIKPEANYGS</sequence>
<evidence type="ECO:0000259" key="6">
    <source>
        <dbReference type="Pfam" id="PF04389"/>
    </source>
</evidence>
<evidence type="ECO:0000259" key="4">
    <source>
        <dbReference type="Pfam" id="PF02225"/>
    </source>
</evidence>
<dbReference type="AlphaFoldDB" id="A0A8H7Y0Q1"/>
<dbReference type="SUPFAM" id="SSF53187">
    <property type="entry name" value="Zn-dependent exopeptidases"/>
    <property type="match status" value="1"/>
</dbReference>
<dbReference type="InterPro" id="IPR036757">
    <property type="entry name" value="TFR-like_dimer_dom_sf"/>
</dbReference>
<dbReference type="InterPro" id="IPR046450">
    <property type="entry name" value="PA_dom_sf"/>
</dbReference>
<evidence type="ECO:0000259" key="5">
    <source>
        <dbReference type="Pfam" id="PF04253"/>
    </source>
</evidence>
<dbReference type="CDD" id="cd02121">
    <property type="entry name" value="PA_GCPII_like"/>
    <property type="match status" value="1"/>
</dbReference>
<accession>A0A8H7Y0Q1</accession>
<keyword evidence="2" id="KW-0175">Coiled coil</keyword>
<feature type="transmembrane region" description="Helical" evidence="3">
    <location>
        <begin position="39"/>
        <end position="58"/>
    </location>
</feature>
<dbReference type="Gene3D" id="3.50.30.30">
    <property type="match status" value="1"/>
</dbReference>
<gene>
    <name evidence="7" type="ORF">JR316_005937</name>
</gene>
<protein>
    <recommendedName>
        <fullName evidence="8">Zn-dependent exopeptidase</fullName>
    </recommendedName>
</protein>
<dbReference type="SUPFAM" id="SSF52025">
    <property type="entry name" value="PA domain"/>
    <property type="match status" value="1"/>
</dbReference>
<name>A0A8H7Y0Q1_PSICU</name>
<evidence type="ECO:0008006" key="8">
    <source>
        <dbReference type="Google" id="ProtNLM"/>
    </source>
</evidence>
<dbReference type="CDD" id="cd08022">
    <property type="entry name" value="M28_PSMA_like"/>
    <property type="match status" value="1"/>
</dbReference>
<dbReference type="PANTHER" id="PTHR10404:SF46">
    <property type="entry name" value="VACUOLAR PROTEIN SORTING-ASSOCIATED PROTEIN 70"/>
    <property type="match status" value="1"/>
</dbReference>
<feature type="coiled-coil region" evidence="2">
    <location>
        <begin position="695"/>
        <end position="726"/>
    </location>
</feature>